<dbReference type="GO" id="GO:0016301">
    <property type="term" value="F:kinase activity"/>
    <property type="evidence" value="ECO:0007669"/>
    <property type="project" value="UniProtKB-KW"/>
</dbReference>
<dbReference type="CDD" id="cd00075">
    <property type="entry name" value="HATPase"/>
    <property type="match status" value="1"/>
</dbReference>
<evidence type="ECO:0000313" key="9">
    <source>
        <dbReference type="EMBL" id="MCK8495594.1"/>
    </source>
</evidence>
<evidence type="ECO:0000313" key="10">
    <source>
        <dbReference type="Proteomes" id="UP001202180"/>
    </source>
</evidence>
<keyword evidence="6" id="KW-0902">Two-component regulatory system</keyword>
<feature type="coiled-coil region" evidence="7">
    <location>
        <begin position="12"/>
        <end position="80"/>
    </location>
</feature>
<dbReference type="PANTHER" id="PTHR43711">
    <property type="entry name" value="TWO-COMPONENT HISTIDINE KINASE"/>
    <property type="match status" value="1"/>
</dbReference>
<dbReference type="SUPFAM" id="SSF55874">
    <property type="entry name" value="ATPase domain of HSP90 chaperone/DNA topoisomerase II/histidine kinase"/>
    <property type="match status" value="1"/>
</dbReference>
<dbReference type="SMART" id="SM00387">
    <property type="entry name" value="HATPase_c"/>
    <property type="match status" value="1"/>
</dbReference>
<dbReference type="InterPro" id="IPR004358">
    <property type="entry name" value="Sig_transdc_His_kin-like_C"/>
</dbReference>
<evidence type="ECO:0000256" key="6">
    <source>
        <dbReference type="ARBA" id="ARBA00023012"/>
    </source>
</evidence>
<protein>
    <recommendedName>
        <fullName evidence="2">histidine kinase</fullName>
        <ecNumber evidence="2">2.7.13.3</ecNumber>
    </recommendedName>
</protein>
<keyword evidence="7" id="KW-0175">Coiled coil</keyword>
<comment type="catalytic activity">
    <reaction evidence="1">
        <text>ATP + protein L-histidine = ADP + protein N-phospho-L-histidine.</text>
        <dbReference type="EC" id="2.7.13.3"/>
    </reaction>
</comment>
<evidence type="ECO:0000259" key="8">
    <source>
        <dbReference type="PROSITE" id="PS50109"/>
    </source>
</evidence>
<comment type="caution">
    <text evidence="9">The sequence shown here is derived from an EMBL/GenBank/DDBJ whole genome shotgun (WGS) entry which is preliminary data.</text>
</comment>
<dbReference type="CDD" id="cd00082">
    <property type="entry name" value="HisKA"/>
    <property type="match status" value="1"/>
</dbReference>
<dbReference type="SUPFAM" id="SSF47384">
    <property type="entry name" value="Homodimeric domain of signal transducing histidine kinase"/>
    <property type="match status" value="1"/>
</dbReference>
<evidence type="ECO:0000256" key="4">
    <source>
        <dbReference type="ARBA" id="ARBA00022679"/>
    </source>
</evidence>
<dbReference type="RefSeq" id="WP_232563789.1">
    <property type="nucleotide sequence ID" value="NZ_JALPRF010000009.1"/>
</dbReference>
<evidence type="ECO:0000256" key="7">
    <source>
        <dbReference type="SAM" id="Coils"/>
    </source>
</evidence>
<keyword evidence="10" id="KW-1185">Reference proteome</keyword>
<dbReference type="InterPro" id="IPR050736">
    <property type="entry name" value="Sensor_HK_Regulatory"/>
</dbReference>
<dbReference type="InterPro" id="IPR036890">
    <property type="entry name" value="HATPase_C_sf"/>
</dbReference>
<feature type="domain" description="Histidine kinase" evidence="8">
    <location>
        <begin position="84"/>
        <end position="300"/>
    </location>
</feature>
<name>A0ABT0HTV7_9BACT</name>
<dbReference type="InterPro" id="IPR003661">
    <property type="entry name" value="HisK_dim/P_dom"/>
</dbReference>
<dbReference type="InterPro" id="IPR036097">
    <property type="entry name" value="HisK_dim/P_sf"/>
</dbReference>
<gene>
    <name evidence="9" type="ORF">M0L20_27255</name>
</gene>
<organism evidence="9 10">
    <name type="scientific">Spirosoma liriopis</name>
    <dbReference type="NCBI Taxonomy" id="2937440"/>
    <lineage>
        <taxon>Bacteria</taxon>
        <taxon>Pseudomonadati</taxon>
        <taxon>Bacteroidota</taxon>
        <taxon>Cytophagia</taxon>
        <taxon>Cytophagales</taxon>
        <taxon>Cytophagaceae</taxon>
        <taxon>Spirosoma</taxon>
    </lineage>
</organism>
<dbReference type="EMBL" id="JALPRF010000009">
    <property type="protein sequence ID" value="MCK8495594.1"/>
    <property type="molecule type" value="Genomic_DNA"/>
</dbReference>
<evidence type="ECO:0000256" key="3">
    <source>
        <dbReference type="ARBA" id="ARBA00022553"/>
    </source>
</evidence>
<reference evidence="9 10" key="1">
    <citation type="submission" date="2022-04" db="EMBL/GenBank/DDBJ databases">
        <title>Spirosoma sp. strain RP8 genome sequencing and assembly.</title>
        <authorList>
            <person name="Jung Y."/>
        </authorList>
    </citation>
    <scope>NUCLEOTIDE SEQUENCE [LARGE SCALE GENOMIC DNA]</scope>
    <source>
        <strain evidence="9 10">RP8</strain>
    </source>
</reference>
<proteinExistence type="predicted"/>
<dbReference type="Gene3D" id="1.10.287.130">
    <property type="match status" value="1"/>
</dbReference>
<evidence type="ECO:0000256" key="5">
    <source>
        <dbReference type="ARBA" id="ARBA00022777"/>
    </source>
</evidence>
<keyword evidence="3" id="KW-0597">Phosphoprotein</keyword>
<keyword evidence="5 9" id="KW-0418">Kinase</keyword>
<evidence type="ECO:0000256" key="2">
    <source>
        <dbReference type="ARBA" id="ARBA00012438"/>
    </source>
</evidence>
<dbReference type="InterPro" id="IPR005467">
    <property type="entry name" value="His_kinase_dom"/>
</dbReference>
<keyword evidence="4" id="KW-0808">Transferase</keyword>
<dbReference type="Pfam" id="PF00512">
    <property type="entry name" value="HisKA"/>
    <property type="match status" value="1"/>
</dbReference>
<dbReference type="InterPro" id="IPR003594">
    <property type="entry name" value="HATPase_dom"/>
</dbReference>
<sequence length="300" mass="33486">MNDLNTEQIGGDNEENRHISQLEQTYQQLLQQVADCRQELDLVQSALQQAQDVVARHRHVEAEQSKLLVRERELNELKSNFITLASHEFRTPMMTILSSASLISRYSAPEEGANRERHIQRIKAAVNSLTSMLNDFLSISQIDQNAVGSNALPMEITALCQEAITSVETMAKPRQLFHYLPQTGPLWLNLDGQLLKNILINLLINASRYSAEDTDIQLVSATQHNHAIFTVSDQGIGIPDADKDKLFSHFFRARNAVPIQGTGLGLYLAKRYAELMGGSITFTSQVGQGTTFTVQLPLTN</sequence>
<dbReference type="PANTHER" id="PTHR43711:SF26">
    <property type="entry name" value="SENSOR HISTIDINE KINASE RCSC"/>
    <property type="match status" value="1"/>
</dbReference>
<dbReference type="PRINTS" id="PR00344">
    <property type="entry name" value="BCTRLSENSOR"/>
</dbReference>
<evidence type="ECO:0000256" key="1">
    <source>
        <dbReference type="ARBA" id="ARBA00000085"/>
    </source>
</evidence>
<dbReference type="Pfam" id="PF02518">
    <property type="entry name" value="HATPase_c"/>
    <property type="match status" value="1"/>
</dbReference>
<dbReference type="EC" id="2.7.13.3" evidence="2"/>
<dbReference type="Gene3D" id="3.30.565.10">
    <property type="entry name" value="Histidine kinase-like ATPase, C-terminal domain"/>
    <property type="match status" value="1"/>
</dbReference>
<accession>A0ABT0HTV7</accession>
<dbReference type="PROSITE" id="PS50109">
    <property type="entry name" value="HIS_KIN"/>
    <property type="match status" value="1"/>
</dbReference>
<dbReference type="SMART" id="SM00388">
    <property type="entry name" value="HisKA"/>
    <property type="match status" value="1"/>
</dbReference>
<dbReference type="Proteomes" id="UP001202180">
    <property type="component" value="Unassembled WGS sequence"/>
</dbReference>